<dbReference type="InterPro" id="IPR007940">
    <property type="entry name" value="SH3BP5"/>
</dbReference>
<dbReference type="Proteomes" id="UP000002358">
    <property type="component" value="Chromosome 3"/>
</dbReference>
<dbReference type="KEGG" id="nvi:100120198"/>
<evidence type="ECO:0000256" key="4">
    <source>
        <dbReference type="SAM" id="MobiDB-lite"/>
    </source>
</evidence>
<feature type="coiled-coil region" evidence="3">
    <location>
        <begin position="131"/>
        <end position="179"/>
    </location>
</feature>
<dbReference type="PANTHER" id="PTHR19423">
    <property type="entry name" value="SH3 DOMAIN-BINDING PROTEIN 5"/>
    <property type="match status" value="1"/>
</dbReference>
<reference evidence="5" key="1">
    <citation type="submission" date="2021-01" db="UniProtKB">
        <authorList>
            <consortium name="EnsemblMetazoa"/>
        </authorList>
    </citation>
    <scope>IDENTIFICATION</scope>
</reference>
<name>A0A7M7G592_NASVI</name>
<keyword evidence="2 3" id="KW-0175">Coiled coil</keyword>
<feature type="compositionally biased region" description="Basic and acidic residues" evidence="4">
    <location>
        <begin position="468"/>
        <end position="477"/>
    </location>
</feature>
<dbReference type="GO" id="GO:0035556">
    <property type="term" value="P:intracellular signal transduction"/>
    <property type="evidence" value="ECO:0007669"/>
    <property type="project" value="InterPro"/>
</dbReference>
<dbReference type="GO" id="GO:0004860">
    <property type="term" value="F:protein kinase inhibitor activity"/>
    <property type="evidence" value="ECO:0007669"/>
    <property type="project" value="TreeGrafter"/>
</dbReference>
<dbReference type="SMR" id="A0A7M7G592"/>
<comment type="similarity">
    <text evidence="1">Belongs to the SH3BP5 family.</text>
</comment>
<dbReference type="OrthoDB" id="446789at2759"/>
<evidence type="ECO:0000256" key="3">
    <source>
        <dbReference type="SAM" id="Coils"/>
    </source>
</evidence>
<dbReference type="EnsemblMetazoa" id="XM_001603808">
    <property type="protein sequence ID" value="XP_001603858"/>
    <property type="gene ID" value="LOC100120198"/>
</dbReference>
<keyword evidence="6" id="KW-1185">Reference proteome</keyword>
<evidence type="ECO:0000313" key="6">
    <source>
        <dbReference type="Proteomes" id="UP000002358"/>
    </source>
</evidence>
<dbReference type="Pfam" id="PF05276">
    <property type="entry name" value="SH3BP5"/>
    <property type="match status" value="1"/>
</dbReference>
<dbReference type="FunCoup" id="A0A7M7G592">
    <property type="interactions" value="1331"/>
</dbReference>
<evidence type="ECO:0000313" key="5">
    <source>
        <dbReference type="EnsemblMetazoa" id="XP_001603858"/>
    </source>
</evidence>
<proteinExistence type="inferred from homology"/>
<evidence type="ECO:0000256" key="2">
    <source>
        <dbReference type="ARBA" id="ARBA00023054"/>
    </source>
</evidence>
<feature type="compositionally biased region" description="Polar residues" evidence="4">
    <location>
        <begin position="478"/>
        <end position="488"/>
    </location>
</feature>
<dbReference type="RefSeq" id="XP_001603858.2">
    <property type="nucleotide sequence ID" value="XM_001603808.6"/>
</dbReference>
<organism evidence="5 6">
    <name type="scientific">Nasonia vitripennis</name>
    <name type="common">Parasitic wasp</name>
    <dbReference type="NCBI Taxonomy" id="7425"/>
    <lineage>
        <taxon>Eukaryota</taxon>
        <taxon>Metazoa</taxon>
        <taxon>Ecdysozoa</taxon>
        <taxon>Arthropoda</taxon>
        <taxon>Hexapoda</taxon>
        <taxon>Insecta</taxon>
        <taxon>Pterygota</taxon>
        <taxon>Neoptera</taxon>
        <taxon>Endopterygota</taxon>
        <taxon>Hymenoptera</taxon>
        <taxon>Apocrita</taxon>
        <taxon>Proctotrupomorpha</taxon>
        <taxon>Chalcidoidea</taxon>
        <taxon>Pteromalidae</taxon>
        <taxon>Pteromalinae</taxon>
        <taxon>Nasonia</taxon>
    </lineage>
</organism>
<dbReference type="GO" id="GO:0005737">
    <property type="term" value="C:cytoplasm"/>
    <property type="evidence" value="ECO:0007669"/>
    <property type="project" value="TreeGrafter"/>
</dbReference>
<dbReference type="AlphaFoldDB" id="A0A7M7G592"/>
<feature type="region of interest" description="Disordered" evidence="4">
    <location>
        <begin position="429"/>
        <end position="522"/>
    </location>
</feature>
<evidence type="ECO:0008006" key="7">
    <source>
        <dbReference type="Google" id="ProtNLM"/>
    </source>
</evidence>
<sequence>MNIVDDVDGPLDPRIQIELENLNNATDDINKLEIELDEANTVYGQLLSETTSRLKELMNKLGSNCIDKAKCYFEACEVAHQARLKCQQQAQLYQRANVVHAAAKETVALAEERFMSHQHEWNFDQAWQDMLNHATLKVMEAESQKAECAREHHKRTVLFHEAEKKVQQLEEKYRRSINKAQPYFELKAQCDQKLAIQKEVVDCLKKAVKDAKCSYAASLRALEEISNQIHKRRRDYDIVANGPREPGVGAELVTPDESLNYQEELNKVRISRVNSIASSEQDIDDRNQDFEDVKELKQRVDHLSARSVDGSESTSNCNWELELQASMEKLNNLPFRVCESDKTDSVNNCDLKTAEVIKYAEANGNVVSNEKMLNDDRIIGRKQIDDIYQGWQSLTQSPINSIINRSKIALKNSISKSLSNSPVNMGSFSFGKSKTSEEQAVPGQSNSNAQALNSEHKNGKDSIFNSADENHSVEKQLEASNDSNQKSSFNERDNTRNGVCKIRGTTDNLPISNESEVPSQSVEDTQVQNMSKATHSLDSTPVRIKSLSSSAFTNSLSNGLNGKIERAQNVTHSDCSSSKAKELPLLSFFQKSTMFQPTKDKSCSMVNLNEKQNLKTLLDNSSLGNIQAVSVEKLANARHKLVGES</sequence>
<feature type="coiled-coil region" evidence="3">
    <location>
        <begin position="15"/>
        <end position="49"/>
    </location>
</feature>
<evidence type="ECO:0000256" key="1">
    <source>
        <dbReference type="ARBA" id="ARBA00007796"/>
    </source>
</evidence>
<feature type="compositionally biased region" description="Polar residues" evidence="4">
    <location>
        <begin position="442"/>
        <end position="453"/>
    </location>
</feature>
<dbReference type="PANTHER" id="PTHR19423:SF1">
    <property type="entry name" value="SH3 DOMAIN-BINDING PROTEIN 5"/>
    <property type="match status" value="1"/>
</dbReference>
<feature type="compositionally biased region" description="Polar residues" evidence="4">
    <location>
        <begin position="505"/>
        <end position="522"/>
    </location>
</feature>
<dbReference type="GeneID" id="100120198"/>
<dbReference type="InParanoid" id="A0A7M7G592"/>
<protein>
    <recommendedName>
        <fullName evidence="7">SH3 domain-binding protein 5-like protein</fullName>
    </recommendedName>
</protein>
<accession>A0A7M7G592</accession>